<comment type="caution">
    <text evidence="11">The sequence shown here is derived from an EMBL/GenBank/DDBJ whole genome shotgun (WGS) entry which is preliminary data.</text>
</comment>
<dbReference type="OrthoDB" id="6058642at2759"/>
<evidence type="ECO:0000313" key="12">
    <source>
        <dbReference type="Proteomes" id="UP000596742"/>
    </source>
</evidence>
<keyword evidence="3 9" id="KW-1133">Transmembrane helix</keyword>
<sequence>MANTTEEYTLDELNSEIRRKLFAPLIYLLLLAVIGIPGNLFVFIIFRTYKRNVYRTLILNIAIIDFSFCLIGIPFNIFRILYYYTFKVTLVCQILAGMLDFGIMYSTHLLMLMAVHRYRQIFMPLKSQINTENVRYFIAASLIIGIALATPQIAVLQPLEKVQFQNNITGSICAVTWKDSPYYWKVYNFFLSGLFVTYAIVLFFIYGRIGRKIIVRRIWRSKQRSSSSKGKPNDVSNRMTKIALAVSAVFILSYLPLYINEELTKLVNASELSPVQFAVFKIFERSYILNHVANPFVYACFDIRFRGKLLVILKSCCHNGNRKDNEDSKLSLDNVYTIRTSSTKNTNL</sequence>
<name>A0A8B6FWJ0_MYTGA</name>
<dbReference type="AlphaFoldDB" id="A0A8B6FWJ0"/>
<dbReference type="CDD" id="cd00637">
    <property type="entry name" value="7tm_classA_rhodopsin-like"/>
    <property type="match status" value="1"/>
</dbReference>
<dbReference type="Proteomes" id="UP000596742">
    <property type="component" value="Unassembled WGS sequence"/>
</dbReference>
<keyword evidence="2 8" id="KW-0812">Transmembrane</keyword>
<keyword evidence="6 8" id="KW-0675">Receptor</keyword>
<dbReference type="PRINTS" id="PR00237">
    <property type="entry name" value="GPCRRHODOPSN"/>
</dbReference>
<keyword evidence="12" id="KW-1185">Reference proteome</keyword>
<feature type="transmembrane region" description="Helical" evidence="9">
    <location>
        <begin position="58"/>
        <end position="82"/>
    </location>
</feature>
<evidence type="ECO:0000259" key="10">
    <source>
        <dbReference type="PROSITE" id="PS50262"/>
    </source>
</evidence>
<dbReference type="PANTHER" id="PTHR24238">
    <property type="entry name" value="G-PROTEIN COUPLED RECEPTOR"/>
    <property type="match status" value="1"/>
</dbReference>
<accession>A0A8B6FWJ0</accession>
<keyword evidence="5 9" id="KW-0472">Membrane</keyword>
<dbReference type="PANTHER" id="PTHR24238:SF47">
    <property type="entry name" value="ECDYSTEROIDS_DOPAMINE RECEPTOR-RELATED"/>
    <property type="match status" value="1"/>
</dbReference>
<feature type="transmembrane region" description="Helical" evidence="9">
    <location>
        <begin position="242"/>
        <end position="259"/>
    </location>
</feature>
<organism evidence="11 12">
    <name type="scientific">Mytilus galloprovincialis</name>
    <name type="common">Mediterranean mussel</name>
    <dbReference type="NCBI Taxonomy" id="29158"/>
    <lineage>
        <taxon>Eukaryota</taxon>
        <taxon>Metazoa</taxon>
        <taxon>Spiralia</taxon>
        <taxon>Lophotrochozoa</taxon>
        <taxon>Mollusca</taxon>
        <taxon>Bivalvia</taxon>
        <taxon>Autobranchia</taxon>
        <taxon>Pteriomorphia</taxon>
        <taxon>Mytilida</taxon>
        <taxon>Mytiloidea</taxon>
        <taxon>Mytilidae</taxon>
        <taxon>Mytilinae</taxon>
        <taxon>Mytilus</taxon>
    </lineage>
</organism>
<dbReference type="PROSITE" id="PS50262">
    <property type="entry name" value="G_PROTEIN_RECEP_F1_2"/>
    <property type="match status" value="1"/>
</dbReference>
<evidence type="ECO:0000256" key="8">
    <source>
        <dbReference type="RuleBase" id="RU000688"/>
    </source>
</evidence>
<keyword evidence="4 8" id="KW-0297">G-protein coupled receptor</keyword>
<dbReference type="SUPFAM" id="SSF81321">
    <property type="entry name" value="Family A G protein-coupled receptor-like"/>
    <property type="match status" value="1"/>
</dbReference>
<evidence type="ECO:0000256" key="4">
    <source>
        <dbReference type="ARBA" id="ARBA00023040"/>
    </source>
</evidence>
<feature type="domain" description="G-protein coupled receptors family 1 profile" evidence="10">
    <location>
        <begin position="37"/>
        <end position="298"/>
    </location>
</feature>
<evidence type="ECO:0000256" key="9">
    <source>
        <dbReference type="SAM" id="Phobius"/>
    </source>
</evidence>
<dbReference type="GO" id="GO:0016020">
    <property type="term" value="C:membrane"/>
    <property type="evidence" value="ECO:0007669"/>
    <property type="project" value="UniProtKB-SubCell"/>
</dbReference>
<evidence type="ECO:0000256" key="7">
    <source>
        <dbReference type="ARBA" id="ARBA00023224"/>
    </source>
</evidence>
<reference evidence="11" key="1">
    <citation type="submission" date="2018-11" db="EMBL/GenBank/DDBJ databases">
        <authorList>
            <person name="Alioto T."/>
            <person name="Alioto T."/>
        </authorList>
    </citation>
    <scope>NUCLEOTIDE SEQUENCE</scope>
</reference>
<evidence type="ECO:0000313" key="11">
    <source>
        <dbReference type="EMBL" id="VDI56384.1"/>
    </source>
</evidence>
<comment type="similarity">
    <text evidence="8">Belongs to the G-protein coupled receptor 1 family.</text>
</comment>
<feature type="transmembrane region" description="Helical" evidence="9">
    <location>
        <begin position="94"/>
        <end position="115"/>
    </location>
</feature>
<evidence type="ECO:0000256" key="6">
    <source>
        <dbReference type="ARBA" id="ARBA00023170"/>
    </source>
</evidence>
<dbReference type="InterPro" id="IPR000276">
    <property type="entry name" value="GPCR_Rhodpsn"/>
</dbReference>
<dbReference type="GO" id="GO:0004930">
    <property type="term" value="F:G protein-coupled receptor activity"/>
    <property type="evidence" value="ECO:0007669"/>
    <property type="project" value="UniProtKB-KW"/>
</dbReference>
<evidence type="ECO:0000256" key="3">
    <source>
        <dbReference type="ARBA" id="ARBA00022989"/>
    </source>
</evidence>
<dbReference type="EMBL" id="UYJE01007604">
    <property type="protein sequence ID" value="VDI56384.1"/>
    <property type="molecule type" value="Genomic_DNA"/>
</dbReference>
<keyword evidence="7 8" id="KW-0807">Transducer</keyword>
<dbReference type="Gene3D" id="1.20.1070.10">
    <property type="entry name" value="Rhodopsin 7-helix transmembrane proteins"/>
    <property type="match status" value="1"/>
</dbReference>
<dbReference type="PROSITE" id="PS00237">
    <property type="entry name" value="G_PROTEIN_RECEP_F1_1"/>
    <property type="match status" value="1"/>
</dbReference>
<comment type="subcellular location">
    <subcellularLocation>
        <location evidence="1">Membrane</location>
        <topology evidence="1">Multi-pass membrane protein</topology>
    </subcellularLocation>
</comment>
<dbReference type="InterPro" id="IPR017452">
    <property type="entry name" value="GPCR_Rhodpsn_7TM"/>
</dbReference>
<feature type="transmembrane region" description="Helical" evidence="9">
    <location>
        <begin position="186"/>
        <end position="207"/>
    </location>
</feature>
<evidence type="ECO:0000256" key="1">
    <source>
        <dbReference type="ARBA" id="ARBA00004141"/>
    </source>
</evidence>
<evidence type="ECO:0000256" key="5">
    <source>
        <dbReference type="ARBA" id="ARBA00023136"/>
    </source>
</evidence>
<dbReference type="Pfam" id="PF00001">
    <property type="entry name" value="7tm_1"/>
    <property type="match status" value="1"/>
</dbReference>
<feature type="transmembrane region" description="Helical" evidence="9">
    <location>
        <begin position="136"/>
        <end position="156"/>
    </location>
</feature>
<protein>
    <recommendedName>
        <fullName evidence="10">G-protein coupled receptors family 1 profile domain-containing protein</fullName>
    </recommendedName>
</protein>
<gene>
    <name evidence="11" type="ORF">MGAL_10B030303</name>
</gene>
<feature type="transmembrane region" description="Helical" evidence="9">
    <location>
        <begin position="25"/>
        <end position="46"/>
    </location>
</feature>
<evidence type="ECO:0000256" key="2">
    <source>
        <dbReference type="ARBA" id="ARBA00022692"/>
    </source>
</evidence>
<proteinExistence type="inferred from homology"/>